<evidence type="ECO:0000313" key="2">
    <source>
        <dbReference type="EMBL" id="GAA3384047.1"/>
    </source>
</evidence>
<comment type="caution">
    <text evidence="2">The sequence shown here is derived from an EMBL/GenBank/DDBJ whole genome shotgun (WGS) entry which is preliminary data.</text>
</comment>
<sequence length="589" mass="63160">MLDSTIVGGTVVDGTGTAPFRADLAIKDGRIVEVRRVEGDSPGLETEAATTIDATGMVVTPGFVDIHTHYDGQVTWDATLEPSSCHGVTTVVSGNCGVGFAPVRPGREEWLIALMEGVEDIPGSALTEGMTWGWESFPEYLDTLADRELAVDFGVQIAHGPLRAYVMGERGARNEPATPDEIAAMGRLVEEAVQAGALGFSTSRTVAHRAMDGEPVPGTFAAEDELFGLGRAMARGGQAVFELAPTGAAGEDIVAPLRELDWMRRLATEIDRPVSFALVQVDAAPDQWRELMEASAAAFEAGAALYPQIAARPFGMLIGFAGHHAFTHRPTFRGLAHLSPAERGHELAEPAVRRAILTEDDLPLDPSKQFDGMKDLVQGSLSRIYRLGNPPDYEPTAERTVAAIAEQRGVGGLEALYDLMLESVDGEPATSMLFFPFFNYSHSNHDAIYEMLTHPAGVSGLSDGGAHCGLICDASYPTFLLTHWTRDRTRGQRLPLEYVVKKQTADTAALFGLGDRGVLAPGKRADVNVIDLERLTLQMPQMAYDLPAGGRRLIQAASGYVATMVNGVLTRRDGADTGARPGRLLRGAR</sequence>
<name>A0ABP6SSZ7_9ACTN</name>
<proteinExistence type="predicted"/>
<gene>
    <name evidence="2" type="ORF">GCM10020369_12280</name>
</gene>
<dbReference type="PANTHER" id="PTHR11647">
    <property type="entry name" value="HYDRANTOINASE/DIHYDROPYRIMIDINASE FAMILY MEMBER"/>
    <property type="match status" value="1"/>
</dbReference>
<reference evidence="3" key="1">
    <citation type="journal article" date="2019" name="Int. J. Syst. Evol. Microbiol.">
        <title>The Global Catalogue of Microorganisms (GCM) 10K type strain sequencing project: providing services to taxonomists for standard genome sequencing and annotation.</title>
        <authorList>
            <consortium name="The Broad Institute Genomics Platform"/>
            <consortium name="The Broad Institute Genome Sequencing Center for Infectious Disease"/>
            <person name="Wu L."/>
            <person name="Ma J."/>
        </authorList>
    </citation>
    <scope>NUCLEOTIDE SEQUENCE [LARGE SCALE GENOMIC DNA]</scope>
    <source>
        <strain evidence="3">JCM 9458</strain>
    </source>
</reference>
<dbReference type="InterPro" id="IPR050378">
    <property type="entry name" value="Metallo-dep_Hydrolases_sf"/>
</dbReference>
<dbReference type="Gene3D" id="2.30.40.10">
    <property type="entry name" value="Urease, subunit C, domain 1"/>
    <property type="match status" value="1"/>
</dbReference>
<evidence type="ECO:0000313" key="3">
    <source>
        <dbReference type="Proteomes" id="UP001501676"/>
    </source>
</evidence>
<organism evidence="2 3">
    <name type="scientific">Cryptosporangium minutisporangium</name>
    <dbReference type="NCBI Taxonomy" id="113569"/>
    <lineage>
        <taxon>Bacteria</taxon>
        <taxon>Bacillati</taxon>
        <taxon>Actinomycetota</taxon>
        <taxon>Actinomycetes</taxon>
        <taxon>Cryptosporangiales</taxon>
        <taxon>Cryptosporangiaceae</taxon>
        <taxon>Cryptosporangium</taxon>
    </lineage>
</organism>
<keyword evidence="3" id="KW-1185">Reference proteome</keyword>
<dbReference type="InterPro" id="IPR011059">
    <property type="entry name" value="Metal-dep_hydrolase_composite"/>
</dbReference>
<dbReference type="InterPro" id="IPR032466">
    <property type="entry name" value="Metal_Hydrolase"/>
</dbReference>
<dbReference type="Proteomes" id="UP001501676">
    <property type="component" value="Unassembled WGS sequence"/>
</dbReference>
<dbReference type="Pfam" id="PF07969">
    <property type="entry name" value="Amidohydro_3"/>
    <property type="match status" value="1"/>
</dbReference>
<feature type="domain" description="Amidohydrolase 3" evidence="1">
    <location>
        <begin position="51"/>
        <end position="569"/>
    </location>
</feature>
<dbReference type="PANTHER" id="PTHR11647:SF1">
    <property type="entry name" value="COLLAPSIN RESPONSE MEDIATOR PROTEIN"/>
    <property type="match status" value="1"/>
</dbReference>
<dbReference type="SUPFAM" id="SSF51338">
    <property type="entry name" value="Composite domain of metallo-dependent hydrolases"/>
    <property type="match status" value="1"/>
</dbReference>
<dbReference type="CDD" id="cd01297">
    <property type="entry name" value="D-aminoacylase"/>
    <property type="match status" value="1"/>
</dbReference>
<dbReference type="InterPro" id="IPR013108">
    <property type="entry name" value="Amidohydro_3"/>
</dbReference>
<protein>
    <submittedName>
        <fullName evidence="2">Amidohydrolase family protein</fullName>
    </submittedName>
</protein>
<dbReference type="RefSeq" id="WP_345726981.1">
    <property type="nucleotide sequence ID" value="NZ_BAAAYN010000006.1"/>
</dbReference>
<dbReference type="Gene3D" id="3.20.20.140">
    <property type="entry name" value="Metal-dependent hydrolases"/>
    <property type="match status" value="2"/>
</dbReference>
<accession>A0ABP6SSZ7</accession>
<dbReference type="EMBL" id="BAAAYN010000006">
    <property type="protein sequence ID" value="GAA3384047.1"/>
    <property type="molecule type" value="Genomic_DNA"/>
</dbReference>
<evidence type="ECO:0000259" key="1">
    <source>
        <dbReference type="Pfam" id="PF07969"/>
    </source>
</evidence>
<dbReference type="SUPFAM" id="SSF51556">
    <property type="entry name" value="Metallo-dependent hydrolases"/>
    <property type="match status" value="1"/>
</dbReference>